<dbReference type="EC" id="2.7.7.65" evidence="2"/>
<name>A0A0C2KB82_9VIBR</name>
<evidence type="ECO:0000259" key="5">
    <source>
        <dbReference type="PROSITE" id="PS50887"/>
    </source>
</evidence>
<comment type="caution">
    <text evidence="6">The sequence shown here is derived from an EMBL/GenBank/DDBJ whole genome shotgun (WGS) entry which is preliminary data.</text>
</comment>
<organism evidence="6 7">
    <name type="scientific">Vibrio renipiscarius</name>
    <dbReference type="NCBI Taxonomy" id="1461322"/>
    <lineage>
        <taxon>Bacteria</taxon>
        <taxon>Pseudomonadati</taxon>
        <taxon>Pseudomonadota</taxon>
        <taxon>Gammaproteobacteria</taxon>
        <taxon>Vibrionales</taxon>
        <taxon>Vibrionaceae</taxon>
        <taxon>Vibrio</taxon>
    </lineage>
</organism>
<evidence type="ECO:0000256" key="2">
    <source>
        <dbReference type="ARBA" id="ARBA00012528"/>
    </source>
</evidence>
<keyword evidence="4" id="KW-0472">Membrane</keyword>
<dbReference type="GO" id="GO:0052621">
    <property type="term" value="F:diguanylate cyclase activity"/>
    <property type="evidence" value="ECO:0007669"/>
    <property type="project" value="UniProtKB-EC"/>
</dbReference>
<evidence type="ECO:0000256" key="3">
    <source>
        <dbReference type="ARBA" id="ARBA00034247"/>
    </source>
</evidence>
<dbReference type="CDD" id="cd01949">
    <property type="entry name" value="GGDEF"/>
    <property type="match status" value="1"/>
</dbReference>
<feature type="transmembrane region" description="Helical" evidence="4">
    <location>
        <begin position="123"/>
        <end position="145"/>
    </location>
</feature>
<feature type="transmembrane region" description="Helical" evidence="4">
    <location>
        <begin position="41"/>
        <end position="59"/>
    </location>
</feature>
<dbReference type="PANTHER" id="PTHR45138">
    <property type="entry name" value="REGULATORY COMPONENTS OF SENSORY TRANSDUCTION SYSTEM"/>
    <property type="match status" value="1"/>
</dbReference>
<dbReference type="Pfam" id="PF00990">
    <property type="entry name" value="GGDEF"/>
    <property type="match status" value="1"/>
</dbReference>
<feature type="domain" description="GGDEF" evidence="5">
    <location>
        <begin position="254"/>
        <end position="384"/>
    </location>
</feature>
<dbReference type="RefSeq" id="WP_040992047.1">
    <property type="nucleotide sequence ID" value="NZ_JTKH01000024.1"/>
</dbReference>
<dbReference type="STRING" id="1461322.OJ16_14935"/>
<dbReference type="PANTHER" id="PTHR45138:SF9">
    <property type="entry name" value="DIGUANYLATE CYCLASE DGCM-RELATED"/>
    <property type="match status" value="1"/>
</dbReference>
<evidence type="ECO:0000313" key="7">
    <source>
        <dbReference type="Proteomes" id="UP000031672"/>
    </source>
</evidence>
<proteinExistence type="predicted"/>
<dbReference type="InterPro" id="IPR000160">
    <property type="entry name" value="GGDEF_dom"/>
</dbReference>
<feature type="transmembrane region" description="Helical" evidence="4">
    <location>
        <begin position="65"/>
        <end position="87"/>
    </location>
</feature>
<dbReference type="InterPro" id="IPR029787">
    <property type="entry name" value="Nucleotide_cyclase"/>
</dbReference>
<feature type="transmembrane region" description="Helical" evidence="4">
    <location>
        <begin position="157"/>
        <end position="174"/>
    </location>
</feature>
<dbReference type="NCBIfam" id="TIGR00254">
    <property type="entry name" value="GGDEF"/>
    <property type="match status" value="1"/>
</dbReference>
<feature type="transmembrane region" description="Helical" evidence="4">
    <location>
        <begin position="12"/>
        <end position="29"/>
    </location>
</feature>
<protein>
    <recommendedName>
        <fullName evidence="2">diguanylate cyclase</fullName>
        <ecNumber evidence="2">2.7.7.65</ecNumber>
    </recommendedName>
</protein>
<keyword evidence="7" id="KW-1185">Reference proteome</keyword>
<dbReference type="AlphaFoldDB" id="A0A0C2KB82"/>
<dbReference type="SUPFAM" id="SSF55073">
    <property type="entry name" value="Nucleotide cyclase"/>
    <property type="match status" value="1"/>
</dbReference>
<feature type="transmembrane region" description="Helical" evidence="4">
    <location>
        <begin position="194"/>
        <end position="214"/>
    </location>
</feature>
<dbReference type="InterPro" id="IPR050469">
    <property type="entry name" value="Diguanylate_Cyclase"/>
</dbReference>
<gene>
    <name evidence="6" type="ORF">OJ16_14935</name>
</gene>
<evidence type="ECO:0000256" key="4">
    <source>
        <dbReference type="SAM" id="Phobius"/>
    </source>
</evidence>
<evidence type="ECO:0000313" key="6">
    <source>
        <dbReference type="EMBL" id="KII76113.1"/>
    </source>
</evidence>
<dbReference type="EMBL" id="JTKH01000024">
    <property type="protein sequence ID" value="KII76113.1"/>
    <property type="molecule type" value="Genomic_DNA"/>
</dbReference>
<keyword evidence="4" id="KW-0812">Transmembrane</keyword>
<reference evidence="6 7" key="1">
    <citation type="submission" date="2014-11" db="EMBL/GenBank/DDBJ databases">
        <title>Draft Genome Sequence of Vibrio piscirenalis strains CECT 8603T and CECT 8604, two marine Gammaproteobacterium isolated from cultured gilthead sea bream (Sparus aurata).</title>
        <authorList>
            <person name="Arahal D.R."/>
            <person name="Rodrigo-Torres L."/>
            <person name="Lucena T."/>
            <person name="Pujalte M.J."/>
        </authorList>
    </citation>
    <scope>NUCLEOTIDE SEQUENCE [LARGE SCALE GENOMIC DNA]</scope>
    <source>
        <strain evidence="6 7">DCR 1-4-2</strain>
    </source>
</reference>
<dbReference type="PROSITE" id="PS50887">
    <property type="entry name" value="GGDEF"/>
    <property type="match status" value="1"/>
</dbReference>
<feature type="transmembrane region" description="Helical" evidence="4">
    <location>
        <begin position="99"/>
        <end position="117"/>
    </location>
</feature>
<comment type="catalytic activity">
    <reaction evidence="3">
        <text>2 GTP = 3',3'-c-di-GMP + 2 diphosphate</text>
        <dbReference type="Rhea" id="RHEA:24898"/>
        <dbReference type="ChEBI" id="CHEBI:33019"/>
        <dbReference type="ChEBI" id="CHEBI:37565"/>
        <dbReference type="ChEBI" id="CHEBI:58805"/>
        <dbReference type="EC" id="2.7.7.65"/>
    </reaction>
</comment>
<dbReference type="OrthoDB" id="9803824at2"/>
<evidence type="ECO:0000256" key="1">
    <source>
        <dbReference type="ARBA" id="ARBA00001946"/>
    </source>
</evidence>
<dbReference type="Proteomes" id="UP000031672">
    <property type="component" value="Unassembled WGS sequence"/>
</dbReference>
<dbReference type="Gene3D" id="3.30.70.270">
    <property type="match status" value="1"/>
</dbReference>
<sequence length="384" mass="42932">MEGFSLDIRTLNFVMILFSVIYCIGLLLFQSAQKPIKGLSLFSLSIFIIGCGPLLLSFRGITPDYVSIIGSNMLIALGFHLTLYSLSLFRGYSTKLSQFSAILLLVVLIGFIYFTYYDPSIRGRVVVISLFLAFVTFCTAVVLVNGDNNDLSLVTKMMALPFVAYSVFMMMRVMTSISDAEIIDFMRASLVHQLTFLFSIILIVSMSFSMLWMINARLLRKNEHLLHQDPLTKLKNRRALNDTIAGFQKKAQRAPVSIVMSDIDNFKSINDHYGHLLGDDVIQAVANNTRKELKDSAVAFRLGGDEMMVIIPNCHLDEAKAWTNQLRQSIADIRLDTQPELQFTASFGIALLSPTANWQQSVEEADKALYQSKGNGRNMVSVAA</sequence>
<dbReference type="SMART" id="SM00267">
    <property type="entry name" value="GGDEF"/>
    <property type="match status" value="1"/>
</dbReference>
<keyword evidence="4" id="KW-1133">Transmembrane helix</keyword>
<accession>A0A0C2K2G5</accession>
<comment type="cofactor">
    <cofactor evidence="1">
        <name>Mg(2+)</name>
        <dbReference type="ChEBI" id="CHEBI:18420"/>
    </cofactor>
</comment>
<accession>A0A0C2KB82</accession>
<dbReference type="InterPro" id="IPR043128">
    <property type="entry name" value="Rev_trsase/Diguanyl_cyclase"/>
</dbReference>
<dbReference type="FunFam" id="3.30.70.270:FF:000001">
    <property type="entry name" value="Diguanylate cyclase domain protein"/>
    <property type="match status" value="1"/>
</dbReference>